<comment type="caution">
    <text evidence="5">The sequence shown here is derived from an EMBL/GenBank/DDBJ whole genome shotgun (WGS) entry which is preliminary data.</text>
</comment>
<dbReference type="AlphaFoldDB" id="A0AAD7UKV5"/>
<evidence type="ECO:0000256" key="2">
    <source>
        <dbReference type="ARBA" id="ARBA00022801"/>
    </source>
</evidence>
<dbReference type="Proteomes" id="UP001230188">
    <property type="component" value="Unassembled WGS sequence"/>
</dbReference>
<evidence type="ECO:0000256" key="3">
    <source>
        <dbReference type="SAM" id="MobiDB-lite"/>
    </source>
</evidence>
<evidence type="ECO:0000259" key="4">
    <source>
        <dbReference type="PROSITE" id="PS51462"/>
    </source>
</evidence>
<dbReference type="GO" id="GO:0016787">
    <property type="term" value="F:hydrolase activity"/>
    <property type="evidence" value="ECO:0007669"/>
    <property type="project" value="UniProtKB-KW"/>
</dbReference>
<evidence type="ECO:0000256" key="1">
    <source>
        <dbReference type="ARBA" id="ARBA00001946"/>
    </source>
</evidence>
<sequence>MRLICRFLPDHEYGLALDALVKGCADVLITRGSRTTELKILLGRRCVEPQPDWWFVGGRCRPGDTPQEGAARNVKRELGLSLSPARFGVVGSYSFVWRMRQQAPATNGTADISTVLELHLTDAEADSISIENFAESEYRDAKWTDPATVLEGDYSPALQQAVRDLISKHVFDDLRAAATAPFSPAFLLAKHARRLVAWYDATPTTAPVKVIYDADNELYNFVDPATGQPRPRHTKPLPAPAKDDISPARFYSSSNLRLLADAIAGPLLGAIRLILFCPSFPSAVLSTKALFLL</sequence>
<keyword evidence="2" id="KW-0378">Hydrolase</keyword>
<evidence type="ECO:0000313" key="6">
    <source>
        <dbReference type="Proteomes" id="UP001230188"/>
    </source>
</evidence>
<feature type="region of interest" description="Disordered" evidence="3">
    <location>
        <begin position="223"/>
        <end position="245"/>
    </location>
</feature>
<dbReference type="EMBL" id="JAQMWT010000122">
    <property type="protein sequence ID" value="KAJ8610009.1"/>
    <property type="molecule type" value="Genomic_DNA"/>
</dbReference>
<dbReference type="Pfam" id="PF00293">
    <property type="entry name" value="NUDIX"/>
    <property type="match status" value="1"/>
</dbReference>
<feature type="domain" description="Nudix hydrolase" evidence="4">
    <location>
        <begin position="19"/>
        <end position="167"/>
    </location>
</feature>
<name>A0AAD7UKV5_9STRA</name>
<keyword evidence="6" id="KW-1185">Reference proteome</keyword>
<reference evidence="5" key="1">
    <citation type="submission" date="2023-01" db="EMBL/GenBank/DDBJ databases">
        <title>Metagenome sequencing of chrysophaentin producing Chrysophaeum taylorii.</title>
        <authorList>
            <person name="Davison J."/>
            <person name="Bewley C."/>
        </authorList>
    </citation>
    <scope>NUCLEOTIDE SEQUENCE</scope>
    <source>
        <strain evidence="5">NIES-1699</strain>
    </source>
</reference>
<evidence type="ECO:0000313" key="5">
    <source>
        <dbReference type="EMBL" id="KAJ8610009.1"/>
    </source>
</evidence>
<dbReference type="Gene3D" id="3.90.79.10">
    <property type="entry name" value="Nucleoside Triphosphate Pyrophosphohydrolase"/>
    <property type="match status" value="1"/>
</dbReference>
<dbReference type="InterPro" id="IPR000086">
    <property type="entry name" value="NUDIX_hydrolase_dom"/>
</dbReference>
<protein>
    <recommendedName>
        <fullName evidence="4">Nudix hydrolase domain-containing protein</fullName>
    </recommendedName>
</protein>
<organism evidence="5 6">
    <name type="scientific">Chrysophaeum taylorii</name>
    <dbReference type="NCBI Taxonomy" id="2483200"/>
    <lineage>
        <taxon>Eukaryota</taxon>
        <taxon>Sar</taxon>
        <taxon>Stramenopiles</taxon>
        <taxon>Ochrophyta</taxon>
        <taxon>Pelagophyceae</taxon>
        <taxon>Pelagomonadales</taxon>
        <taxon>Pelagomonadaceae</taxon>
        <taxon>Chrysophaeum</taxon>
    </lineage>
</organism>
<accession>A0AAD7UKV5</accession>
<dbReference type="PANTHER" id="PTHR43046">
    <property type="entry name" value="GDP-MANNOSE MANNOSYL HYDROLASE"/>
    <property type="match status" value="1"/>
</dbReference>
<comment type="cofactor">
    <cofactor evidence="1">
        <name>Mg(2+)</name>
        <dbReference type="ChEBI" id="CHEBI:18420"/>
    </cofactor>
</comment>
<proteinExistence type="predicted"/>
<dbReference type="PANTHER" id="PTHR43046:SF13">
    <property type="entry name" value="NUDIX HYDROLASE DOMAIN-CONTAINING PROTEIN"/>
    <property type="match status" value="1"/>
</dbReference>
<dbReference type="InterPro" id="IPR015797">
    <property type="entry name" value="NUDIX_hydrolase-like_dom_sf"/>
</dbReference>
<dbReference type="CDD" id="cd02883">
    <property type="entry name" value="NUDIX_Hydrolase"/>
    <property type="match status" value="1"/>
</dbReference>
<gene>
    <name evidence="5" type="ORF">CTAYLR_006631</name>
</gene>
<dbReference type="PROSITE" id="PS51462">
    <property type="entry name" value="NUDIX"/>
    <property type="match status" value="1"/>
</dbReference>
<dbReference type="SUPFAM" id="SSF55811">
    <property type="entry name" value="Nudix"/>
    <property type="match status" value="1"/>
</dbReference>